<comment type="caution">
    <text evidence="2">The sequence shown here is derived from an EMBL/GenBank/DDBJ whole genome shotgun (WGS) entry which is preliminary data.</text>
</comment>
<keyword evidence="1" id="KW-1133">Transmembrane helix</keyword>
<dbReference type="Pfam" id="PF22978">
    <property type="entry name" value="HAD_Pex22"/>
    <property type="match status" value="1"/>
</dbReference>
<keyword evidence="3" id="KW-1185">Reference proteome</keyword>
<gene>
    <name evidence="2" type="ORF">LY90DRAFT_666934</name>
</gene>
<organism evidence="2 3">
    <name type="scientific">Neocallimastix californiae</name>
    <dbReference type="NCBI Taxonomy" id="1754190"/>
    <lineage>
        <taxon>Eukaryota</taxon>
        <taxon>Fungi</taxon>
        <taxon>Fungi incertae sedis</taxon>
        <taxon>Chytridiomycota</taxon>
        <taxon>Chytridiomycota incertae sedis</taxon>
        <taxon>Neocallimastigomycetes</taxon>
        <taxon>Neocallimastigales</taxon>
        <taxon>Neocallimastigaceae</taxon>
        <taxon>Neocallimastix</taxon>
    </lineage>
</organism>
<dbReference type="PANTHER" id="PTHR34126:SF1">
    <property type="entry name" value="PEROXISOME BIOGENESIS PROTEIN 22"/>
    <property type="match status" value="1"/>
</dbReference>
<dbReference type="Proteomes" id="UP000193920">
    <property type="component" value="Unassembled WGS sequence"/>
</dbReference>
<dbReference type="OrthoDB" id="77656at2759"/>
<name>A0A1Y2ENP9_9FUNG</name>
<proteinExistence type="predicted"/>
<dbReference type="EMBL" id="MCOG01000037">
    <property type="protein sequence ID" value="ORY72826.1"/>
    <property type="molecule type" value="Genomic_DNA"/>
</dbReference>
<evidence type="ECO:0008006" key="4">
    <source>
        <dbReference type="Google" id="ProtNLM"/>
    </source>
</evidence>
<sequence length="196" mass="22359">MSEKSKNLFYKFIGGVTVASLIAVGLWWLNSLDDEDEVIDFIQNSDDSNINFNENHSKIKIVISGKNIILNSSNPKEIDENQISTLFVLSDNFDIYIVIQVKDENEQNEIFNSISKHEIFTTGILDINKVLFCSTAPGKGHIARHIESYIFVDDDVENINNFSKFIPKIICISDTNSNSLINKIMLKLFNHWKKVV</sequence>
<dbReference type="InterPro" id="IPR037485">
    <property type="entry name" value="PEX22"/>
</dbReference>
<feature type="transmembrane region" description="Helical" evidence="1">
    <location>
        <begin position="12"/>
        <end position="29"/>
    </location>
</feature>
<evidence type="ECO:0000313" key="2">
    <source>
        <dbReference type="EMBL" id="ORY72826.1"/>
    </source>
</evidence>
<protein>
    <recommendedName>
        <fullName evidence="4">Peroxisome assembly protein 22</fullName>
    </recommendedName>
</protein>
<dbReference type="PANTHER" id="PTHR34126">
    <property type="entry name" value="PEROXISOME BIOGENESIS PROTEIN 22"/>
    <property type="match status" value="1"/>
</dbReference>
<dbReference type="AlphaFoldDB" id="A0A1Y2ENP9"/>
<evidence type="ECO:0000313" key="3">
    <source>
        <dbReference type="Proteomes" id="UP000193920"/>
    </source>
</evidence>
<reference evidence="2 3" key="1">
    <citation type="submission" date="2016-08" db="EMBL/GenBank/DDBJ databases">
        <title>A Parts List for Fungal Cellulosomes Revealed by Comparative Genomics.</title>
        <authorList>
            <consortium name="DOE Joint Genome Institute"/>
            <person name="Haitjema C.H."/>
            <person name="Gilmore S.P."/>
            <person name="Henske J.K."/>
            <person name="Solomon K.V."/>
            <person name="De Groot R."/>
            <person name="Kuo A."/>
            <person name="Mondo S.J."/>
            <person name="Salamov A.A."/>
            <person name="Labutti K."/>
            <person name="Zhao Z."/>
            <person name="Chiniquy J."/>
            <person name="Barry K."/>
            <person name="Brewer H.M."/>
            <person name="Purvine S.O."/>
            <person name="Wright A.T."/>
            <person name="Boxma B."/>
            <person name="Van Alen T."/>
            <person name="Hackstein J.H."/>
            <person name="Baker S.E."/>
            <person name="Grigoriev I.V."/>
            <person name="O'Malley M.A."/>
        </authorList>
    </citation>
    <scope>NUCLEOTIDE SEQUENCE [LARGE SCALE GENOMIC DNA]</scope>
    <source>
        <strain evidence="2 3">G1</strain>
    </source>
</reference>
<dbReference type="GO" id="GO:0007031">
    <property type="term" value="P:peroxisome organization"/>
    <property type="evidence" value="ECO:0007669"/>
    <property type="project" value="InterPro"/>
</dbReference>
<keyword evidence="1" id="KW-0812">Transmembrane</keyword>
<accession>A0A1Y2ENP9</accession>
<keyword evidence="1" id="KW-0472">Membrane</keyword>
<evidence type="ECO:0000256" key="1">
    <source>
        <dbReference type="SAM" id="Phobius"/>
    </source>
</evidence>